<dbReference type="InterPro" id="IPR036691">
    <property type="entry name" value="Endo/exonu/phosph_ase_sf"/>
</dbReference>
<feature type="region of interest" description="Disordered" evidence="1">
    <location>
        <begin position="999"/>
        <end position="1018"/>
    </location>
</feature>
<accession>A0A0J7KJG6</accession>
<dbReference type="AlphaFoldDB" id="A0A0J7KJG6"/>
<dbReference type="Proteomes" id="UP000036403">
    <property type="component" value="Unassembled WGS sequence"/>
</dbReference>
<dbReference type="CDD" id="cd09077">
    <property type="entry name" value="R1-I-EN"/>
    <property type="match status" value="1"/>
</dbReference>
<dbReference type="InterPro" id="IPR043502">
    <property type="entry name" value="DNA/RNA_pol_sf"/>
</dbReference>
<dbReference type="SUPFAM" id="SSF56219">
    <property type="entry name" value="DNase I-like"/>
    <property type="match status" value="1"/>
</dbReference>
<dbReference type="PaxDb" id="67767-A0A0J7KJG6"/>
<evidence type="ECO:0000313" key="4">
    <source>
        <dbReference type="Proteomes" id="UP000036403"/>
    </source>
</evidence>
<keyword evidence="4" id="KW-1185">Reference proteome</keyword>
<dbReference type="EMBL" id="LBMM01006671">
    <property type="protein sequence ID" value="KMQ90407.1"/>
    <property type="molecule type" value="Genomic_DNA"/>
</dbReference>
<keyword evidence="3" id="KW-0548">Nucleotidyltransferase</keyword>
<gene>
    <name evidence="3" type="ORF">RF55_9848</name>
</gene>
<dbReference type="SUPFAM" id="SSF56672">
    <property type="entry name" value="DNA/RNA polymerases"/>
    <property type="match status" value="1"/>
</dbReference>
<sequence length="1018" mass="114932">MIDLQTGLCVVAEPVRIPDSPCWFGSNDGRAAIRYNSEILRKSCLLVKRGRHFVAVKCDDIIVISSYVSPNLSLTGFLDFLEELSEAVRDLNGKVILCGDYNAKSALWGSPVTNTRGAYVEKWAAACDLRLQNTGNSPTCVRPQGSSIVDLTWVSSLAVGLVDGWMVRSDIETLSDHLYVTFTVGNRPACAGGNALSRRWNLSKMDGATFALSLEWACGDDPLEANPRSALEHACWIDGIMEEACDASSPRMGPKPPRNTAYWWSDAIAGLRGECVRARRLWMREKRKVRRPPDVLLALENDYRLRKKDLRCAINKAKAEAWRELIKTIDENPWGLPYRLVMNRLRQSSPSFSELIDPNVLERLVDGLFPGGSDRDAPACWRDWQWSDDWSISYAEVFEFIKKKDANNAAPGPDGFRSTLWKKVPNSLINEVTICYNNCLKEGVFPAIWKRANLVLIPKEAKGSADGLPKVRPICLLDEVGKTFERIIAERLTEWLDENTEVNLSDNQFGFRKQRSTCDALTKVKTITEDAIMEGGIAIAVGIDIRNAFNSIPWWAIRRSLVEKEVPEYLRRIIDSYLSERSVVYRTSEGRTVRRDVEAGVPQGSVLGPLLWNVAYDSTLRVGREPGCHIICYADDTLVISTAEDVGTAVARASIQVSRILMQINSLGLHVSEEKTEAVVFYGRVAPERLPPITVGNCRIGLGSSMKYLGVYIDSRWTFRDHFTYVETKVAKITRALSGLMPNLRGPDEDKRQLFARVVQSVLFYGAPIWCEAFSFSKKAQQSFRRMQRTLAIRVISGYRTVSCDAASLLARIPPLYLTAACRKRTYERTEDLKRRGEWSREAAVEVKISEHLLLMRQWEQYLLNPNLSGRRTLRVIGPRLTEWTYRNFGHMNYYLTQMLTGHGSFGCYLHRIGKRVNESCPHCGNDSDSLEHSLSECPAWHEKRTRLKSKLGLSGVADLTLDAVVEAFLQSEVKWVAFCQFAKEVILEKEEDERRRRRLSLSPLASRHSAVSSEEDA</sequence>
<dbReference type="Pfam" id="PF00078">
    <property type="entry name" value="RVT_1"/>
    <property type="match status" value="1"/>
</dbReference>
<feature type="domain" description="Reverse transcriptase" evidence="2">
    <location>
        <begin position="438"/>
        <end position="713"/>
    </location>
</feature>
<dbReference type="PANTHER" id="PTHR19446">
    <property type="entry name" value="REVERSE TRANSCRIPTASES"/>
    <property type="match status" value="1"/>
</dbReference>
<dbReference type="OrthoDB" id="7555308at2759"/>
<protein>
    <submittedName>
        <fullName evidence="3">Reverse transcriptase</fullName>
    </submittedName>
</protein>
<reference evidence="3 4" key="1">
    <citation type="submission" date="2015-04" db="EMBL/GenBank/DDBJ databases">
        <title>Lasius niger genome sequencing.</title>
        <authorList>
            <person name="Konorov E.A."/>
            <person name="Nikitin M.A."/>
            <person name="Kirill M.V."/>
            <person name="Chang P."/>
        </authorList>
    </citation>
    <scope>NUCLEOTIDE SEQUENCE [LARGE SCALE GENOMIC DNA]</scope>
    <source>
        <tissue evidence="3">Whole</tissue>
    </source>
</reference>
<feature type="compositionally biased region" description="Low complexity" evidence="1">
    <location>
        <begin position="1001"/>
        <end position="1010"/>
    </location>
</feature>
<dbReference type="InterPro" id="IPR000477">
    <property type="entry name" value="RT_dom"/>
</dbReference>
<evidence type="ECO:0000256" key="1">
    <source>
        <dbReference type="SAM" id="MobiDB-lite"/>
    </source>
</evidence>
<dbReference type="Gene3D" id="3.60.10.10">
    <property type="entry name" value="Endonuclease/exonuclease/phosphatase"/>
    <property type="match status" value="1"/>
</dbReference>
<comment type="caution">
    <text evidence="3">The sequence shown here is derived from an EMBL/GenBank/DDBJ whole genome shotgun (WGS) entry which is preliminary data.</text>
</comment>
<dbReference type="STRING" id="67767.A0A0J7KJG6"/>
<evidence type="ECO:0000313" key="3">
    <source>
        <dbReference type="EMBL" id="KMQ90407.1"/>
    </source>
</evidence>
<dbReference type="GO" id="GO:0003964">
    <property type="term" value="F:RNA-directed DNA polymerase activity"/>
    <property type="evidence" value="ECO:0007669"/>
    <property type="project" value="UniProtKB-KW"/>
</dbReference>
<organism evidence="3 4">
    <name type="scientific">Lasius niger</name>
    <name type="common">Black garden ant</name>
    <dbReference type="NCBI Taxonomy" id="67767"/>
    <lineage>
        <taxon>Eukaryota</taxon>
        <taxon>Metazoa</taxon>
        <taxon>Ecdysozoa</taxon>
        <taxon>Arthropoda</taxon>
        <taxon>Hexapoda</taxon>
        <taxon>Insecta</taxon>
        <taxon>Pterygota</taxon>
        <taxon>Neoptera</taxon>
        <taxon>Endopterygota</taxon>
        <taxon>Hymenoptera</taxon>
        <taxon>Apocrita</taxon>
        <taxon>Aculeata</taxon>
        <taxon>Formicoidea</taxon>
        <taxon>Formicidae</taxon>
        <taxon>Formicinae</taxon>
        <taxon>Lasius</taxon>
        <taxon>Lasius</taxon>
    </lineage>
</organism>
<keyword evidence="3" id="KW-0808">Transferase</keyword>
<dbReference type="PROSITE" id="PS50878">
    <property type="entry name" value="RT_POL"/>
    <property type="match status" value="1"/>
</dbReference>
<dbReference type="Pfam" id="PF14529">
    <property type="entry name" value="Exo_endo_phos_2"/>
    <property type="match status" value="1"/>
</dbReference>
<name>A0A0J7KJG6_LASNI</name>
<keyword evidence="3" id="KW-0695">RNA-directed DNA polymerase</keyword>
<evidence type="ECO:0000259" key="2">
    <source>
        <dbReference type="PROSITE" id="PS50878"/>
    </source>
</evidence>
<dbReference type="InterPro" id="IPR005135">
    <property type="entry name" value="Endo/exonuclease/phosphatase"/>
</dbReference>
<proteinExistence type="predicted"/>
<dbReference type="CDD" id="cd01650">
    <property type="entry name" value="RT_nLTR_like"/>
    <property type="match status" value="1"/>
</dbReference>